<dbReference type="Proteomes" id="UP001642464">
    <property type="component" value="Unassembled WGS sequence"/>
</dbReference>
<protein>
    <submittedName>
        <fullName evidence="2">Uncharacterized protein</fullName>
    </submittedName>
</protein>
<feature type="region of interest" description="Disordered" evidence="1">
    <location>
        <begin position="486"/>
        <end position="507"/>
    </location>
</feature>
<keyword evidence="3" id="KW-1185">Reference proteome</keyword>
<comment type="caution">
    <text evidence="2">The sequence shown here is derived from an EMBL/GenBank/DDBJ whole genome shotgun (WGS) entry which is preliminary data.</text>
</comment>
<dbReference type="EMBL" id="CAXAMM010009422">
    <property type="protein sequence ID" value="CAK9020270.1"/>
    <property type="molecule type" value="Genomic_DNA"/>
</dbReference>
<sequence length="507" mass="55650">MTHHVDEMAREIASMEVLGPNPRAGLRYAVNLASKAAAEGEADVRTPFDTLTPGRAPDGLESRVRSQARLAERMFALHSGEAYAAVDGKLARVLGDAVNVTVSTKLGAAFLSAVSDPVFKKLSRAFNGMPEAGAVRSTVRMLTPGIAGDRAVAVRSGLIAEGAAQVMQGQARYIGDFAAHAWSRRLADVTLRWSLLSPWTQAGKWSSGMELMGFMGDLVRQRQGWTQLHRDVRAMLERHGFDESDWAVLRGAELYAPRDGVSLLRPEEIERVQVGEPGRAETLARRFLEMVHVEMAFGTPSASYRGQAAFFGASGRGTFLDAIIRSVSLFNSFPVTVFHLTTARLMQRAMSLQLKEIAKGRAPKRLVGHRAGVAALMQGGAMSLQLKEIAKGRDPRPMADEGGEVINLTAGNALQLAQGEDTNAGAELSSFVRNNTPGGSIWYLRLAFERLLMDEVERAVNPDAHSRWRRLQRRYQRDYDQEYWWRPGEASPDRLPDASAALSQPER</sequence>
<organism evidence="2 3">
    <name type="scientific">Durusdinium trenchii</name>
    <dbReference type="NCBI Taxonomy" id="1381693"/>
    <lineage>
        <taxon>Eukaryota</taxon>
        <taxon>Sar</taxon>
        <taxon>Alveolata</taxon>
        <taxon>Dinophyceae</taxon>
        <taxon>Suessiales</taxon>
        <taxon>Symbiodiniaceae</taxon>
        <taxon>Durusdinium</taxon>
    </lineage>
</organism>
<reference evidence="2 3" key="1">
    <citation type="submission" date="2024-02" db="EMBL/GenBank/DDBJ databases">
        <authorList>
            <person name="Chen Y."/>
            <person name="Shah S."/>
            <person name="Dougan E. K."/>
            <person name="Thang M."/>
            <person name="Chan C."/>
        </authorList>
    </citation>
    <scope>NUCLEOTIDE SEQUENCE [LARGE SCALE GENOMIC DNA]</scope>
</reference>
<evidence type="ECO:0000313" key="2">
    <source>
        <dbReference type="EMBL" id="CAK9020270.1"/>
    </source>
</evidence>
<gene>
    <name evidence="2" type="ORF">SCF082_LOCUS14853</name>
</gene>
<evidence type="ECO:0000313" key="3">
    <source>
        <dbReference type="Proteomes" id="UP001642464"/>
    </source>
</evidence>
<name>A0ABP0K1E9_9DINO</name>
<accession>A0ABP0K1E9</accession>
<evidence type="ECO:0000256" key="1">
    <source>
        <dbReference type="SAM" id="MobiDB-lite"/>
    </source>
</evidence>
<proteinExistence type="predicted"/>